<reference evidence="1" key="1">
    <citation type="journal article" date="2020" name="mSystems">
        <title>Genome- and Community-Level Interaction Insights into Carbon Utilization and Element Cycling Functions of Hydrothermarchaeota in Hydrothermal Sediment.</title>
        <authorList>
            <person name="Zhou Z."/>
            <person name="Liu Y."/>
            <person name="Xu W."/>
            <person name="Pan J."/>
            <person name="Luo Z.H."/>
            <person name="Li M."/>
        </authorList>
    </citation>
    <scope>NUCLEOTIDE SEQUENCE</scope>
    <source>
        <strain evidence="1">SpSt-649</strain>
    </source>
</reference>
<dbReference type="EMBL" id="DTBQ01000054">
    <property type="protein sequence ID" value="HGM46483.1"/>
    <property type="molecule type" value="Genomic_DNA"/>
</dbReference>
<protein>
    <submittedName>
        <fullName evidence="1">Ribbon-helix-helix protein, CopG family</fullName>
    </submittedName>
</protein>
<name>A0A7C4H3G4_THEPE</name>
<evidence type="ECO:0000313" key="1">
    <source>
        <dbReference type="EMBL" id="HGM46483.1"/>
    </source>
</evidence>
<gene>
    <name evidence="1" type="ORF">ENU21_01850</name>
</gene>
<comment type="caution">
    <text evidence="1">The sequence shown here is derived from an EMBL/GenBank/DDBJ whole genome shotgun (WGS) entry which is preliminary data.</text>
</comment>
<accession>A0A7C4H3G4</accession>
<proteinExistence type="predicted"/>
<dbReference type="AlphaFoldDB" id="A0A7C4H3G4"/>
<dbReference type="GO" id="GO:0006355">
    <property type="term" value="P:regulation of DNA-templated transcription"/>
    <property type="evidence" value="ECO:0007669"/>
    <property type="project" value="InterPro"/>
</dbReference>
<sequence>MKTVALSEESWRKLKELKEKMGFRSFNELIEMLIETWHLSSLKEELSRMELSFDFEDAKKFINDARRPVKKSSAEAGTS</sequence>
<organism evidence="1">
    <name type="scientific">Thermofilum pendens</name>
    <dbReference type="NCBI Taxonomy" id="2269"/>
    <lineage>
        <taxon>Archaea</taxon>
        <taxon>Thermoproteota</taxon>
        <taxon>Thermoprotei</taxon>
        <taxon>Thermofilales</taxon>
        <taxon>Thermofilaceae</taxon>
        <taxon>Thermofilum</taxon>
    </lineage>
</organism>